<gene>
    <name evidence="1" type="ORF">PHO31112_05321</name>
</gene>
<organism evidence="1 2">
    <name type="scientific">Pandoraea horticolens</name>
    <dbReference type="NCBI Taxonomy" id="2508298"/>
    <lineage>
        <taxon>Bacteria</taxon>
        <taxon>Pseudomonadati</taxon>
        <taxon>Pseudomonadota</taxon>
        <taxon>Betaproteobacteria</taxon>
        <taxon>Burkholderiales</taxon>
        <taxon>Burkholderiaceae</taxon>
        <taxon>Pandoraea</taxon>
    </lineage>
</organism>
<dbReference type="AlphaFoldDB" id="A0A5E4ZCR2"/>
<dbReference type="RefSeq" id="WP_150624631.1">
    <property type="nucleotide sequence ID" value="NZ_CABPSM010000033.1"/>
</dbReference>
<name>A0A5E4ZCR2_9BURK</name>
<accession>A0A5E4ZCR2</accession>
<proteinExistence type="predicted"/>
<dbReference type="EMBL" id="CABPSM010000033">
    <property type="protein sequence ID" value="VVE58457.1"/>
    <property type="molecule type" value="Genomic_DNA"/>
</dbReference>
<sequence>MSTSYIGFVTQFQFGSATDSSGPIIFKLTDIKGREYPGTMEQKAESFSSASYAIIFTSALINGYPIEVSSYNNDSTYNRVVLLSPDAAKNVLDPVSTTSSKAAAATKKLAGAVTMFQFGDAGTAGALKFQIADKKNKIHKGRMQYDFNDPSSSGFSLLFTTAMVNGYAVEAVYSDKQDKEIVCTSVRLVFPA</sequence>
<evidence type="ECO:0000313" key="1">
    <source>
        <dbReference type="EMBL" id="VVE58457.1"/>
    </source>
</evidence>
<evidence type="ECO:0000313" key="2">
    <source>
        <dbReference type="Proteomes" id="UP000343317"/>
    </source>
</evidence>
<protein>
    <submittedName>
        <fullName evidence="1">Uncharacterized protein</fullName>
    </submittedName>
</protein>
<reference evidence="1 2" key="1">
    <citation type="submission" date="2019-08" db="EMBL/GenBank/DDBJ databases">
        <authorList>
            <person name="Peeters C."/>
        </authorList>
    </citation>
    <scope>NUCLEOTIDE SEQUENCE [LARGE SCALE GENOMIC DNA]</scope>
    <source>
        <strain evidence="1 2">LMG 31112</strain>
    </source>
</reference>
<dbReference type="Proteomes" id="UP000343317">
    <property type="component" value="Unassembled WGS sequence"/>
</dbReference>
<keyword evidence="2" id="KW-1185">Reference proteome</keyword>